<dbReference type="OrthoDB" id="3629831at2"/>
<protein>
    <submittedName>
        <fullName evidence="1">Uncharacterized protein</fullName>
    </submittedName>
</protein>
<reference evidence="2 4" key="2">
    <citation type="submission" date="2017-02" db="EMBL/GenBank/DDBJ databases">
        <title>Amycolatopsis azurea DSM 43854 draft genome.</title>
        <authorList>
            <person name="Mayilraj S."/>
        </authorList>
    </citation>
    <scope>NUCLEOTIDE SEQUENCE [LARGE SCALE GENOMIC DNA]</scope>
    <source>
        <strain evidence="2 4">DSM 43854</strain>
    </source>
</reference>
<evidence type="ECO:0000313" key="2">
    <source>
        <dbReference type="EMBL" id="OOC01556.1"/>
    </source>
</evidence>
<name>M2PQJ0_9PSEU</name>
<gene>
    <name evidence="2" type="ORF">B0293_34955</name>
    <name evidence="1" type="ORF">C791_0818</name>
</gene>
<evidence type="ECO:0000313" key="1">
    <source>
        <dbReference type="EMBL" id="EMD21780.1"/>
    </source>
</evidence>
<accession>M2PQJ0</accession>
<evidence type="ECO:0000313" key="3">
    <source>
        <dbReference type="Proteomes" id="UP000014137"/>
    </source>
</evidence>
<sequence>MSDDAVLQDPFGLAGVLDHRHYAQRLAELLERGKTVPPLAVLSAEEAYAAAELLGQYALLNPTAGLNQLAATLAGRLYARLGA</sequence>
<keyword evidence="4" id="KW-1185">Reference proteome</keyword>
<dbReference type="PATRIC" id="fig|1238180.3.peg.8470"/>
<dbReference type="AlphaFoldDB" id="M2PQJ0"/>
<dbReference type="Proteomes" id="UP000014137">
    <property type="component" value="Unassembled WGS sequence"/>
</dbReference>
<reference evidence="1 3" key="1">
    <citation type="submission" date="2012-10" db="EMBL/GenBank/DDBJ databases">
        <title>Genome assembly of Amycolatopsis azurea DSM 43854.</title>
        <authorList>
            <person name="Khatri I."/>
            <person name="Kaur I."/>
            <person name="Subramanian S."/>
            <person name="Mayilraj S."/>
        </authorList>
    </citation>
    <scope>NUCLEOTIDE SEQUENCE [LARGE SCALE GENOMIC DNA]</scope>
    <source>
        <strain evidence="1 3">DSM 43854</strain>
    </source>
</reference>
<evidence type="ECO:0000313" key="4">
    <source>
        <dbReference type="Proteomes" id="UP000188551"/>
    </source>
</evidence>
<dbReference type="EMBL" id="ANMG01000119">
    <property type="protein sequence ID" value="EMD21780.1"/>
    <property type="molecule type" value="Genomic_DNA"/>
</dbReference>
<comment type="caution">
    <text evidence="1">The sequence shown here is derived from an EMBL/GenBank/DDBJ whole genome shotgun (WGS) entry which is preliminary data.</text>
</comment>
<organism evidence="1 3">
    <name type="scientific">Amycolatopsis azurea DSM 43854</name>
    <dbReference type="NCBI Taxonomy" id="1238180"/>
    <lineage>
        <taxon>Bacteria</taxon>
        <taxon>Bacillati</taxon>
        <taxon>Actinomycetota</taxon>
        <taxon>Actinomycetes</taxon>
        <taxon>Pseudonocardiales</taxon>
        <taxon>Pseudonocardiaceae</taxon>
        <taxon>Amycolatopsis</taxon>
    </lineage>
</organism>
<dbReference type="Proteomes" id="UP000188551">
    <property type="component" value="Unassembled WGS sequence"/>
</dbReference>
<proteinExistence type="predicted"/>
<dbReference type="EMBL" id="MUXN01000027">
    <property type="protein sequence ID" value="OOC01556.1"/>
    <property type="molecule type" value="Genomic_DNA"/>
</dbReference>